<feature type="domain" description="Calx-beta" evidence="8">
    <location>
        <begin position="1657"/>
        <end position="1754"/>
    </location>
</feature>
<keyword evidence="5" id="KW-0106">Calcium</keyword>
<dbReference type="PANTHER" id="PTHR11878">
    <property type="entry name" value="SODIUM/CALCIUM EXCHANGER"/>
    <property type="match status" value="1"/>
</dbReference>
<feature type="region of interest" description="Disordered" evidence="7">
    <location>
        <begin position="3056"/>
        <end position="3119"/>
    </location>
</feature>
<evidence type="ECO:0000256" key="7">
    <source>
        <dbReference type="SAM" id="MobiDB-lite"/>
    </source>
</evidence>
<dbReference type="Pfam" id="PF18884">
    <property type="entry name" value="TSP3_bac"/>
    <property type="match status" value="2"/>
</dbReference>
<organism evidence="9 10">
    <name type="scientific">Algoriphagus machipongonensis</name>
    <dbReference type="NCBI Taxonomy" id="388413"/>
    <lineage>
        <taxon>Bacteria</taxon>
        <taxon>Pseudomonadati</taxon>
        <taxon>Bacteroidota</taxon>
        <taxon>Cytophagia</taxon>
        <taxon>Cytophagales</taxon>
        <taxon>Cyclobacteriaceae</taxon>
        <taxon>Algoriphagus</taxon>
    </lineage>
</organism>
<dbReference type="SUPFAM" id="SSF141072">
    <property type="entry name" value="CalX-like"/>
    <property type="match status" value="3"/>
</dbReference>
<dbReference type="eggNOG" id="COG3210">
    <property type="taxonomic scope" value="Bacteria"/>
</dbReference>
<dbReference type="Proteomes" id="UP000003919">
    <property type="component" value="Chromosome"/>
</dbReference>
<dbReference type="eggNOG" id="COG3637">
    <property type="taxonomic scope" value="Bacteria"/>
</dbReference>
<keyword evidence="4" id="KW-0677">Repeat</keyword>
<dbReference type="InterPro" id="IPR038081">
    <property type="entry name" value="CalX-like_sf"/>
</dbReference>
<keyword evidence="3" id="KW-0732">Signal</keyword>
<feature type="compositionally biased region" description="Acidic residues" evidence="7">
    <location>
        <begin position="3058"/>
        <end position="3076"/>
    </location>
</feature>
<dbReference type="InterPro" id="IPR041286">
    <property type="entry name" value="MBG_2"/>
</dbReference>
<dbReference type="Pfam" id="PF13585">
    <property type="entry name" value="CHU_C"/>
    <property type="match status" value="1"/>
</dbReference>
<dbReference type="EMBL" id="CM001023">
    <property type="protein sequence ID" value="EAZ82675.2"/>
    <property type="molecule type" value="Genomic_DNA"/>
</dbReference>
<dbReference type="InterPro" id="IPR013783">
    <property type="entry name" value="Ig-like_fold"/>
</dbReference>
<evidence type="ECO:0000256" key="1">
    <source>
        <dbReference type="ARBA" id="ARBA00004613"/>
    </source>
</evidence>
<evidence type="ECO:0000313" key="9">
    <source>
        <dbReference type="EMBL" id="EAZ82675.2"/>
    </source>
</evidence>
<keyword evidence="6" id="KW-0406">Ion transport</keyword>
<dbReference type="InterPro" id="IPR051171">
    <property type="entry name" value="CaCA"/>
</dbReference>
<dbReference type="Gene3D" id="2.60.40.10">
    <property type="entry name" value="Immunoglobulins"/>
    <property type="match status" value="2"/>
</dbReference>
<dbReference type="InterPro" id="IPR059100">
    <property type="entry name" value="TSP3_bac"/>
</dbReference>
<dbReference type="Pfam" id="PF18676">
    <property type="entry name" value="MBG_2"/>
    <property type="match status" value="7"/>
</dbReference>
<keyword evidence="10" id="KW-1185">Reference proteome</keyword>
<dbReference type="NCBIfam" id="TIGR04131">
    <property type="entry name" value="Bac_Flav_CTERM"/>
    <property type="match status" value="1"/>
</dbReference>
<evidence type="ECO:0000259" key="8">
    <source>
        <dbReference type="SMART" id="SM00237"/>
    </source>
</evidence>
<dbReference type="Pfam" id="PF03160">
    <property type="entry name" value="Calx-beta"/>
    <property type="match status" value="2"/>
</dbReference>
<comment type="caution">
    <text evidence="9">The sequence shown here is derived from an EMBL/GenBank/DDBJ whole genome shotgun (WGS) entry which is preliminary data.</text>
</comment>
<dbReference type="SMART" id="SM00237">
    <property type="entry name" value="Calx_beta"/>
    <property type="match status" value="3"/>
</dbReference>
<feature type="compositionally biased region" description="Low complexity" evidence="7">
    <location>
        <begin position="2103"/>
        <end position="2116"/>
    </location>
</feature>
<dbReference type="eggNOG" id="COG2911">
    <property type="taxonomic scope" value="Bacteria"/>
</dbReference>
<dbReference type="eggNOG" id="COG3897">
    <property type="taxonomic scope" value="Bacteria"/>
</dbReference>
<accession>A3HS57</accession>
<sequence>MLIPAIMKTFPSRFFLFIPILFLWTSIFSQAQTTVNFNDYDINETFPGLSHIEGELEFEVVLGPGGVCTNCIGVDIDEGKDGTTGLDDANLEEFGIVSWKISKADNSSFQFLSFWIQHRGLGSTSGTIKAFKGGVQVGSTVNINFDSQTAGLKSFASNPDFYDVDEVLIEASDFYVILDDVTYGAPFVVGDADPAEVTGINLVGAPLTTATSVDYTVTFSKNAKNVTSDDFELTTVGTIGTIGAVTGSGDTYNVNITGINGEGTIRLDLKAGTDITNDDDVDGTAAYTSGQLHYVGECFVETFETETNEATTFSGNGLNFTLGTGLQIAIRSGFGAGPSNGYIANNFTAGSFSVSSATEFTMKTIDLFLSDQTNGNNPTATGTLVIVGKKGGVDQFTITKSSGFPTTAAVNNGYFTIDFATDGAANYRDTNVDELVFTISGGFTELAIDNMNFCEAAPDVDTDAPAVNSILKVGNPISTSTAVDFQVTFDENANNVTTDDFELIKTGTATGAITGISGSGSAYTLNVTGISGEGAIQVKLLPGTDIADDLGNTPPFEYVNGELHLVGACYIENFETFLDGVTAFTSNGVDFTLGGNWAVNIRNGYGINSSDNYIENTGAGTYTIDNSEPVRYNQIAFFLSSEVGSNINPTNDGTLTIRGVRNGATEYTITKSTAFPTDFSSNNGFFYIDFATEGGSDNSGTYVDGLEIEIGGSFVYLAVDNLQFCKDFEAPTGYSVTIDQDPITVANSSAISFTFSGAELDATYNYTFSTSGGATTVVGSGTIATATDQITGIDVSSLEVGTITLSVNLTDLSGNTGDPATDTSIKLFNNAPTANAPTAPVVNEDISVDLADDIHITDSDGDDQTVTFTITGGTLTIGTTDITFGGSGNGSASFTAAGTLAAINTALDAATFSPALNLSGAGVGSISFVSNDGAVDSNTASVTFDIEAINDAPEFTEIARRINYTEGGVPANFADGGGLPLIDVDNDNILEATIDNSQNSRLGDQFTVNAPGPYTVSTVGDVITLTGNGTVAQMISAIESIDYINTTDDPSDTPFGEKRVYIKVKDASNTWSNNLIMGIGIYAVNDDPTFTGLPTDISVQDGIASNIDLSAATFGDVDSGSGDVVLSFLASTGSLSATSGNGVVVSSLGPGTMSLTGTEGAIESFLNTPSNIKYINGVGSTGDNAATLSISGNDNGNTGTGGGISVIFGSINIDVVTIPTVTSVTVPSNATYIAGQNLDFTINFSESVIVNTAAGTPELSLTIGSTERQAVFQSGSGSGALLFRYTVQPGELDNDGIAVGTLSANGGTLEGAVGNNANLTLNSVGSTTAVLVDAVAPSGYSVSIDQDPITPSNSSNVSFTFAAAESGSTYNYTFASSGGGTPVTGSGTIVTPFDQITGIDLSGLGDGTITLAASLEDEYGNEGSAATDTKIKTSNINFSVDDPIITEGNSGSSNLTFTVSLSQLAPPGGATVDYATSNGTATAGSDYTAASGTVFFATGESSKTVNISISGDETVELDETFTITLSNPTGTGVVIGDASGIGTITNDDQATVTIADVSVDENSGTAIITVIVDKAVDGGFDVDVSTADGTATTADADYTAVASQTLTFAGTAGESETFSIPLGSDTKVELDETVSISMGGLSPVIVDAADIDIADDAILTINNDDQATISIADVSGNEDDGAITVTATLDLAVQGGFTVNVSSLDGTAIAGVDYTSVLGSLIFAGTAGETQSFNVTPIADGVVEADETVLISMSGLSPTFVSASDIDITEEATVTILNDDVDAPSTPDLAASSDSGISDTDNITNDLTPTFTGTALANSTVNLSSDLDGYLGSAAVDGLGNWSFTAAVNVSTGIHSITATATDPKDNDSPPSGALSVTIDTTSPTGYELKPIGLNGQPAINTMNENDVTVNVQRLPESVLTAHYVFTSDGGGTPVQDTRSTAPFGLEISFIGNDVSGLGDGLVTLTFYMTDRAGNPGPSLSVNALKDTSVPSGYSVGWDDLIINASEASNTSFTIFNGEVGATAEYSIASSGDGYTALITGSIVLGNTVESIQTDVSSLADGTLLVEVSLTDAANNPGSPVSDNSAILDRTPPSAPSTPDLATSSDSGISDSDNITNDLTPTFNGTALANRTVTVISDVDGVLGTTSADGSGNWSFTAGSNVSIGVHLITVTQSDLAGNNSPASSGLMVTFDTQAPAPILINGLALQLDNNGLSPTITPGDLLAVPISDDYSASGDILLSLDKTSFDCSNVGSNSVTVTATDEAGNSGSEDTNVLVQDVIAPAIQAKSSVTLNVDAFGTVELTVGMVDEGSTDNCGIQSQVFSKSIFDRNDEGLNNITYTVTDVNGNDAQVNIEVTIVVVPKVLNIVTDPGQSKVYGETDPVFTYTATGFEGGDDETILTGALSRAAGENVGSYAINQGTLDAGPNYTINFTPVDFEITPATLDVTADAGQTKVYGDADPVFTYQVTGYQNGDDSGTLSGALTRDAGENVGTYPIIQGTLDAGPNYTINYTSADFEITPAILDVTANVGQSKVYGEADPVFTYMASGFKNGDTDALISGTLIRVAGEDVGMYAIQPGTIEAGSNYTINFTSADFEITPANLDITADAGQSKVYGNADPVFTYQVSGYQNGDDASILTGALARAAGEDVGSYAINLGTLSAGANYTITYTGTNFTITPRTLSITANPNQAKVYGSADPVFAYTASNFGNGDNMSILTGALSRVPGENVGMYAITLGTLDAGANYTINFISADFEIAEKVLNVTADPGQGKVFGTADPVLTYQVTGFENGDDASILTGALARAVGENVGSYAINLGSLDAGANYAINYTGANFLITKATITGITFADGTFVYDGTEKSLTISGTLPAGTSVAYTNNGRTDVGTQEVTATITGSNYNTLLLNADLTITPAAIGDVTLEDGSFVYDGTEKSLMISGTLPDGASVAYTNNARTNVGTQEVLATISGSNFNEVILTADLSITPATLMVMADEGQSKEVGMLDPELTFEATGFKGTDTEAILTGMLSRESGEEVGSYAINQGSLSAGMNYDIDFTGADFMITEEPNVDTDGDGVPDKVEEEQGTDPTDPMDYLDEDVDDVPDYVEEQQGTDPTNPGDYLDSDGDDVPDYVEEQMGTDPNNAEDFPDMDEDGIPDYVTERSITEFVAQSMEVIWGTMEEDLKVPTEVVLITSQGEFINLPVTWDLTGYEPMSSGSSDFNGSVDIPSGIFNPSDLTPVLTITVLDKPAPLDVSLSENSFIGIPDQFFQEIGAFTVLDPSDDVHTLTLPEGVQDNEFFEVIDGILFWSSAEQAQGRTDFTILLRVEDRGGNVIQKSFTITRLRTPLDQLELTNTFTPNNDGVNDTWGVPALRYYQGVRISIMEVGGNRVFYTENPDMRWDGTFDGKDMPVGAYFWIIEVEETGEVRRGVLNLLRQ</sequence>
<evidence type="ECO:0000256" key="2">
    <source>
        <dbReference type="ARBA" id="ARBA00022525"/>
    </source>
</evidence>
<dbReference type="eggNOG" id="COG2982">
    <property type="taxonomic scope" value="Bacteria"/>
</dbReference>
<feature type="domain" description="Calx-beta" evidence="8">
    <location>
        <begin position="1427"/>
        <end position="1526"/>
    </location>
</feature>
<dbReference type="HOGENOM" id="CLU_224941_0_0_10"/>
<gene>
    <name evidence="9" type="ORF">ALPR1_10680</name>
</gene>
<protein>
    <submittedName>
        <fullName evidence="9">Calx-beta domain protein</fullName>
    </submittedName>
</protein>
<feature type="compositionally biased region" description="Polar residues" evidence="7">
    <location>
        <begin position="2073"/>
        <end position="2085"/>
    </location>
</feature>
<dbReference type="Gene3D" id="2.60.40.2030">
    <property type="match status" value="3"/>
</dbReference>
<reference evidence="9 10" key="1">
    <citation type="journal article" date="2011" name="J. Bacteriol.">
        <title>Complete genome sequence of Algoriphagus sp. PR1, bacterial prey of a colony-forming choanoflagellate.</title>
        <authorList>
            <person name="Alegado R.A."/>
            <person name="Ferriera S."/>
            <person name="Nusbaum C."/>
            <person name="Young S.K."/>
            <person name="Zeng Q."/>
            <person name="Imamovic A."/>
            <person name="Fairclough S.R."/>
            <person name="King N."/>
        </authorList>
    </citation>
    <scope>NUCLEOTIDE SEQUENCE [LARGE SCALE GENOMIC DNA]</scope>
    <source>
        <strain evidence="9 10">PR1</strain>
    </source>
</reference>
<dbReference type="GO" id="GO:0007154">
    <property type="term" value="P:cell communication"/>
    <property type="evidence" value="ECO:0007669"/>
    <property type="project" value="InterPro"/>
</dbReference>
<feature type="domain" description="Calx-beta" evidence="8">
    <location>
        <begin position="1540"/>
        <end position="1639"/>
    </location>
</feature>
<dbReference type="GO" id="GO:0030001">
    <property type="term" value="P:metal ion transport"/>
    <property type="evidence" value="ECO:0007669"/>
    <property type="project" value="TreeGrafter"/>
</dbReference>
<dbReference type="PANTHER" id="PTHR11878:SF65">
    <property type="entry name" value="NA_CA-EXCHANGE PROTEIN, ISOFORM G"/>
    <property type="match status" value="1"/>
</dbReference>
<feature type="region of interest" description="Disordered" evidence="7">
    <location>
        <begin position="2073"/>
        <end position="2116"/>
    </location>
</feature>
<dbReference type="Pfam" id="PF19077">
    <property type="entry name" value="Big_13"/>
    <property type="match status" value="2"/>
</dbReference>
<evidence type="ECO:0000256" key="3">
    <source>
        <dbReference type="ARBA" id="ARBA00022729"/>
    </source>
</evidence>
<dbReference type="EMBL" id="AAXU02000001">
    <property type="protein sequence ID" value="EAZ82675.2"/>
    <property type="molecule type" value="Genomic_DNA"/>
</dbReference>
<keyword evidence="6" id="KW-0813">Transport</keyword>
<dbReference type="InterPro" id="IPR044016">
    <property type="entry name" value="Big_13"/>
</dbReference>
<dbReference type="InterPro" id="IPR026341">
    <property type="entry name" value="T9SS_type_B"/>
</dbReference>
<name>A3HS57_9BACT</name>
<comment type="subcellular location">
    <subcellularLocation>
        <location evidence="1">Secreted</location>
    </subcellularLocation>
</comment>
<dbReference type="eggNOG" id="COG4932">
    <property type="taxonomic scope" value="Bacteria"/>
</dbReference>
<dbReference type="STRING" id="388413.ALPR1_10680"/>
<evidence type="ECO:0000256" key="5">
    <source>
        <dbReference type="ARBA" id="ARBA00022837"/>
    </source>
</evidence>
<dbReference type="GO" id="GO:0016020">
    <property type="term" value="C:membrane"/>
    <property type="evidence" value="ECO:0007669"/>
    <property type="project" value="InterPro"/>
</dbReference>
<proteinExistence type="predicted"/>
<evidence type="ECO:0000256" key="4">
    <source>
        <dbReference type="ARBA" id="ARBA00022737"/>
    </source>
</evidence>
<keyword evidence="2" id="KW-0964">Secreted</keyword>
<dbReference type="eggNOG" id="COG2373">
    <property type="taxonomic scope" value="Bacteria"/>
</dbReference>
<evidence type="ECO:0000313" key="10">
    <source>
        <dbReference type="Proteomes" id="UP000003919"/>
    </source>
</evidence>
<dbReference type="InterPro" id="IPR003644">
    <property type="entry name" value="Calx_beta"/>
</dbReference>
<evidence type="ECO:0000256" key="6">
    <source>
        <dbReference type="ARBA" id="ARBA00023065"/>
    </source>
</evidence>
<feature type="compositionally biased region" description="Acidic residues" evidence="7">
    <location>
        <begin position="3084"/>
        <end position="3098"/>
    </location>
</feature>